<dbReference type="EMBL" id="BGZK01000161">
    <property type="protein sequence ID" value="GBP24392.1"/>
    <property type="molecule type" value="Genomic_DNA"/>
</dbReference>
<evidence type="ECO:0008006" key="3">
    <source>
        <dbReference type="Google" id="ProtNLM"/>
    </source>
</evidence>
<evidence type="ECO:0000313" key="2">
    <source>
        <dbReference type="Proteomes" id="UP000299102"/>
    </source>
</evidence>
<name>A0A4C1UEJ3_EUMVA</name>
<sequence>MDELSIKCLLNVVDKVILALTACGLQEMVNEMNNFVKKKDMKVNIGTTKVMVFERRESTTECDMLIEGEKDELVKEFVYLDNLLINDGKHDRDIERKVNAENKEN</sequence>
<protein>
    <recommendedName>
        <fullName evidence="3">Reverse transcriptase domain-containing protein</fullName>
    </recommendedName>
</protein>
<dbReference type="Proteomes" id="UP000299102">
    <property type="component" value="Unassembled WGS sequence"/>
</dbReference>
<keyword evidence="2" id="KW-1185">Reference proteome</keyword>
<organism evidence="1 2">
    <name type="scientific">Eumeta variegata</name>
    <name type="common">Bagworm moth</name>
    <name type="synonym">Eumeta japonica</name>
    <dbReference type="NCBI Taxonomy" id="151549"/>
    <lineage>
        <taxon>Eukaryota</taxon>
        <taxon>Metazoa</taxon>
        <taxon>Ecdysozoa</taxon>
        <taxon>Arthropoda</taxon>
        <taxon>Hexapoda</taxon>
        <taxon>Insecta</taxon>
        <taxon>Pterygota</taxon>
        <taxon>Neoptera</taxon>
        <taxon>Endopterygota</taxon>
        <taxon>Lepidoptera</taxon>
        <taxon>Glossata</taxon>
        <taxon>Ditrysia</taxon>
        <taxon>Tineoidea</taxon>
        <taxon>Psychidae</taxon>
        <taxon>Oiketicinae</taxon>
        <taxon>Eumeta</taxon>
    </lineage>
</organism>
<comment type="caution">
    <text evidence="1">The sequence shown here is derived from an EMBL/GenBank/DDBJ whole genome shotgun (WGS) entry which is preliminary data.</text>
</comment>
<gene>
    <name evidence="1" type="ORF">EVAR_19267_1</name>
</gene>
<dbReference type="AlphaFoldDB" id="A0A4C1UEJ3"/>
<proteinExistence type="predicted"/>
<dbReference type="OrthoDB" id="425681at2759"/>
<reference evidence="1 2" key="1">
    <citation type="journal article" date="2019" name="Commun. Biol.">
        <title>The bagworm genome reveals a unique fibroin gene that provides high tensile strength.</title>
        <authorList>
            <person name="Kono N."/>
            <person name="Nakamura H."/>
            <person name="Ohtoshi R."/>
            <person name="Tomita M."/>
            <person name="Numata K."/>
            <person name="Arakawa K."/>
        </authorList>
    </citation>
    <scope>NUCLEOTIDE SEQUENCE [LARGE SCALE GENOMIC DNA]</scope>
</reference>
<evidence type="ECO:0000313" key="1">
    <source>
        <dbReference type="EMBL" id="GBP24392.1"/>
    </source>
</evidence>
<accession>A0A4C1UEJ3</accession>